<dbReference type="EMBL" id="CAUWAG010000011">
    <property type="protein sequence ID" value="CAJ2508409.1"/>
    <property type="molecule type" value="Genomic_DNA"/>
</dbReference>
<reference evidence="2" key="1">
    <citation type="submission" date="2023-10" db="EMBL/GenBank/DDBJ databases">
        <authorList>
            <person name="Hackl T."/>
        </authorList>
    </citation>
    <scope>NUCLEOTIDE SEQUENCE</scope>
</reference>
<protein>
    <submittedName>
        <fullName evidence="2">Uu.00g134350.m01.CDS01</fullName>
    </submittedName>
</protein>
<feature type="region of interest" description="Disordered" evidence="1">
    <location>
        <begin position="90"/>
        <end position="145"/>
    </location>
</feature>
<feature type="compositionally biased region" description="Low complexity" evidence="1">
    <location>
        <begin position="106"/>
        <end position="115"/>
    </location>
</feature>
<evidence type="ECO:0000256" key="1">
    <source>
        <dbReference type="SAM" id="MobiDB-lite"/>
    </source>
</evidence>
<organism evidence="2 3">
    <name type="scientific">Anthostomella pinea</name>
    <dbReference type="NCBI Taxonomy" id="933095"/>
    <lineage>
        <taxon>Eukaryota</taxon>
        <taxon>Fungi</taxon>
        <taxon>Dikarya</taxon>
        <taxon>Ascomycota</taxon>
        <taxon>Pezizomycotina</taxon>
        <taxon>Sordariomycetes</taxon>
        <taxon>Xylariomycetidae</taxon>
        <taxon>Xylariales</taxon>
        <taxon>Xylariaceae</taxon>
        <taxon>Anthostomella</taxon>
    </lineage>
</organism>
<dbReference type="AlphaFoldDB" id="A0AAI8VNW9"/>
<proteinExistence type="predicted"/>
<gene>
    <name evidence="2" type="ORF">KHLLAP_LOCUS8877</name>
</gene>
<name>A0AAI8VNW9_9PEZI</name>
<evidence type="ECO:0000313" key="3">
    <source>
        <dbReference type="Proteomes" id="UP001295740"/>
    </source>
</evidence>
<sequence>MALQSCGFPVDASAVVGAALLVDDAAVVVDSLVGVSPDAGARPLDIESALGADDAADFHGSSLWVFSPRASSWSNSGGREVLSLFETSSSFLTPSEGSSSTAYPRASTSSSIPSPLSLPPTPGLSASSVRTGRMSQYRPKKPPLD</sequence>
<keyword evidence="3" id="KW-1185">Reference proteome</keyword>
<dbReference type="Proteomes" id="UP001295740">
    <property type="component" value="Unassembled WGS sequence"/>
</dbReference>
<comment type="caution">
    <text evidence="2">The sequence shown here is derived from an EMBL/GenBank/DDBJ whole genome shotgun (WGS) entry which is preliminary data.</text>
</comment>
<evidence type="ECO:0000313" key="2">
    <source>
        <dbReference type="EMBL" id="CAJ2508409.1"/>
    </source>
</evidence>
<accession>A0AAI8VNW9</accession>